<sequence length="193" mass="21456">MPLVSVRLCHRRHRGLLSLLRLPLLPHNHRPLLTIPIRIVSIGAPPLSAPPLRCPAPQGHRRPQTWSPRPCWQQIWPPRPRLARGRGRLRHGTPMCSPTSVAAARPARRSRCTQRLVYGGGSRNRMGFASMEASQAPLARRPKPEPRCHSRHPAVAALPPLSAKLQLAFLPEVPPLSASWPCSTDPEPHVVPR</sequence>
<organism evidence="1">
    <name type="scientific">Arundo donax</name>
    <name type="common">Giant reed</name>
    <name type="synonym">Donax arundinaceus</name>
    <dbReference type="NCBI Taxonomy" id="35708"/>
    <lineage>
        <taxon>Eukaryota</taxon>
        <taxon>Viridiplantae</taxon>
        <taxon>Streptophyta</taxon>
        <taxon>Embryophyta</taxon>
        <taxon>Tracheophyta</taxon>
        <taxon>Spermatophyta</taxon>
        <taxon>Magnoliopsida</taxon>
        <taxon>Liliopsida</taxon>
        <taxon>Poales</taxon>
        <taxon>Poaceae</taxon>
        <taxon>PACMAD clade</taxon>
        <taxon>Arundinoideae</taxon>
        <taxon>Arundineae</taxon>
        <taxon>Arundo</taxon>
    </lineage>
</organism>
<proteinExistence type="predicted"/>
<dbReference type="AlphaFoldDB" id="A0A0A8XNL1"/>
<protein>
    <submittedName>
        <fullName evidence="1">Uncharacterized protein</fullName>
    </submittedName>
</protein>
<name>A0A0A8XNL1_ARUDO</name>
<evidence type="ECO:0000313" key="1">
    <source>
        <dbReference type="EMBL" id="JAD14986.1"/>
    </source>
</evidence>
<accession>A0A0A8XNL1</accession>
<dbReference type="EMBL" id="GBRH01282909">
    <property type="protein sequence ID" value="JAD14986.1"/>
    <property type="molecule type" value="Transcribed_RNA"/>
</dbReference>
<reference evidence="1" key="2">
    <citation type="journal article" date="2015" name="Data Brief">
        <title>Shoot transcriptome of the giant reed, Arundo donax.</title>
        <authorList>
            <person name="Barrero R.A."/>
            <person name="Guerrero F.D."/>
            <person name="Moolhuijzen P."/>
            <person name="Goolsby J.A."/>
            <person name="Tidwell J."/>
            <person name="Bellgard S.E."/>
            <person name="Bellgard M.I."/>
        </authorList>
    </citation>
    <scope>NUCLEOTIDE SEQUENCE</scope>
    <source>
        <tissue evidence="1">Shoot tissue taken approximately 20 cm above the soil surface</tissue>
    </source>
</reference>
<reference evidence="1" key="1">
    <citation type="submission" date="2014-09" db="EMBL/GenBank/DDBJ databases">
        <authorList>
            <person name="Magalhaes I.L.F."/>
            <person name="Oliveira U."/>
            <person name="Santos F.R."/>
            <person name="Vidigal T.H.D.A."/>
            <person name="Brescovit A.D."/>
            <person name="Santos A.J."/>
        </authorList>
    </citation>
    <scope>NUCLEOTIDE SEQUENCE</scope>
    <source>
        <tissue evidence="1">Shoot tissue taken approximately 20 cm above the soil surface</tissue>
    </source>
</reference>